<dbReference type="Proteomes" id="UP000620139">
    <property type="component" value="Unassembled WGS sequence"/>
</dbReference>
<accession>A0A931NF73</accession>
<organism evidence="1 2">
    <name type="scientific">Inhella gelatinilytica</name>
    <dbReference type="NCBI Taxonomy" id="2795030"/>
    <lineage>
        <taxon>Bacteria</taxon>
        <taxon>Pseudomonadati</taxon>
        <taxon>Pseudomonadota</taxon>
        <taxon>Betaproteobacteria</taxon>
        <taxon>Burkholderiales</taxon>
        <taxon>Sphaerotilaceae</taxon>
        <taxon>Inhella</taxon>
    </lineage>
</organism>
<dbReference type="AlphaFoldDB" id="A0A931NF73"/>
<comment type="caution">
    <text evidence="1">The sequence shown here is derived from an EMBL/GenBank/DDBJ whole genome shotgun (WGS) entry which is preliminary data.</text>
</comment>
<name>A0A931NF73_9BURK</name>
<dbReference type="RefSeq" id="WP_198101591.1">
    <property type="nucleotide sequence ID" value="NZ_JAEDAL010000008.1"/>
</dbReference>
<sequence>MTTLSERISALKAAGLLLEQLALAPHGTEASRVGHWYLQAYPQEVDFSRRLVDYEAYRLLLAVRRIERVRALIDDLQSAMSGRWADADPAWIAEAQRIAPHFPRRHELVEAVRSPHNARAWADFYLDRPTQERQWRQGVGLIGCIGLAAQRREALRRLPYVIGRLEKDEGFPPLGVAEARRVLRLLPSQGEMGRRLSGLSNQRFHEIEGALEQGCQLIEAVVAGTLPASARPRALARAIGRHLPHSETFPLYGLGPYERPIWLRWLFLSKRPFGRQRPSCEVRAAL</sequence>
<evidence type="ECO:0000313" key="2">
    <source>
        <dbReference type="Proteomes" id="UP000620139"/>
    </source>
</evidence>
<reference evidence="1" key="1">
    <citation type="submission" date="2020-12" db="EMBL/GenBank/DDBJ databases">
        <title>The genome sequence of Inhella sp. 4Y17.</title>
        <authorList>
            <person name="Liu Y."/>
        </authorList>
    </citation>
    <scope>NUCLEOTIDE SEQUENCE</scope>
    <source>
        <strain evidence="1">4Y10</strain>
    </source>
</reference>
<gene>
    <name evidence="1" type="ORF">I7X43_14070</name>
</gene>
<dbReference type="EMBL" id="JAEDAL010000008">
    <property type="protein sequence ID" value="MBH9553970.1"/>
    <property type="molecule type" value="Genomic_DNA"/>
</dbReference>
<keyword evidence="2" id="KW-1185">Reference proteome</keyword>
<evidence type="ECO:0000313" key="1">
    <source>
        <dbReference type="EMBL" id="MBH9553970.1"/>
    </source>
</evidence>
<proteinExistence type="predicted"/>
<protein>
    <submittedName>
        <fullName evidence="1">Uncharacterized protein</fullName>
    </submittedName>
</protein>